<organism evidence="2 3">
    <name type="scientific">Piptocephalis cylindrospora</name>
    <dbReference type="NCBI Taxonomy" id="1907219"/>
    <lineage>
        <taxon>Eukaryota</taxon>
        <taxon>Fungi</taxon>
        <taxon>Fungi incertae sedis</taxon>
        <taxon>Zoopagomycota</taxon>
        <taxon>Zoopagomycotina</taxon>
        <taxon>Zoopagomycetes</taxon>
        <taxon>Zoopagales</taxon>
        <taxon>Piptocephalidaceae</taxon>
        <taxon>Piptocephalis</taxon>
    </lineage>
</organism>
<sequence>GGERGRGEGREEERTSTRGEEEKKVLVMSREGCKGWRWGKREKGRQEVVVGRRREWWDSERMEDKSPLCTWRRMKKGRGDRKVVHTKHARPHFIIHTLSMREGEWEGRVRGLRDEVHSMEEKGWRGGFLLGAETDMNVFVVDRERGGRKGEESESKLERGTRRAAKMVVNSWADSRVERVIGRKTTRQIGLGQEKAGLMKGGQYYGPTVLKDAVGVRQ</sequence>
<feature type="region of interest" description="Disordered" evidence="1">
    <location>
        <begin position="1"/>
        <end position="26"/>
    </location>
</feature>
<protein>
    <submittedName>
        <fullName evidence="2">Uncharacterized protein</fullName>
    </submittedName>
</protein>
<accession>A0A4P9Y5I6</accession>
<dbReference type="AlphaFoldDB" id="A0A4P9Y5I6"/>
<keyword evidence="3" id="KW-1185">Reference proteome</keyword>
<name>A0A4P9Y5I6_9FUNG</name>
<gene>
    <name evidence="2" type="ORF">BJ684DRAFT_15662</name>
</gene>
<dbReference type="EMBL" id="KZ987908">
    <property type="protein sequence ID" value="RKP13982.1"/>
    <property type="molecule type" value="Genomic_DNA"/>
</dbReference>
<feature type="non-terminal residue" evidence="2">
    <location>
        <position position="1"/>
    </location>
</feature>
<dbReference type="Proteomes" id="UP000267251">
    <property type="component" value="Unassembled WGS sequence"/>
</dbReference>
<evidence type="ECO:0000313" key="2">
    <source>
        <dbReference type="EMBL" id="RKP13982.1"/>
    </source>
</evidence>
<proteinExistence type="predicted"/>
<reference evidence="3" key="1">
    <citation type="journal article" date="2018" name="Nat. Microbiol.">
        <title>Leveraging single-cell genomics to expand the fungal tree of life.</title>
        <authorList>
            <person name="Ahrendt S.R."/>
            <person name="Quandt C.A."/>
            <person name="Ciobanu D."/>
            <person name="Clum A."/>
            <person name="Salamov A."/>
            <person name="Andreopoulos B."/>
            <person name="Cheng J.F."/>
            <person name="Woyke T."/>
            <person name="Pelin A."/>
            <person name="Henrissat B."/>
            <person name="Reynolds N.K."/>
            <person name="Benny G.L."/>
            <person name="Smith M.E."/>
            <person name="James T.Y."/>
            <person name="Grigoriev I.V."/>
        </authorList>
    </citation>
    <scope>NUCLEOTIDE SEQUENCE [LARGE SCALE GENOMIC DNA]</scope>
</reference>
<evidence type="ECO:0000313" key="3">
    <source>
        <dbReference type="Proteomes" id="UP000267251"/>
    </source>
</evidence>
<evidence type="ECO:0000256" key="1">
    <source>
        <dbReference type="SAM" id="MobiDB-lite"/>
    </source>
</evidence>